<evidence type="ECO:0000313" key="1">
    <source>
        <dbReference type="EMBL" id="SBV24643.1"/>
    </source>
</evidence>
<dbReference type="STRING" id="307121.GA0070620_0067"/>
<dbReference type="EMBL" id="LT598496">
    <property type="protein sequence ID" value="SBV24643.1"/>
    <property type="molecule type" value="Genomic_DNA"/>
</dbReference>
<protein>
    <submittedName>
        <fullName evidence="1">Uncharacterized protein</fullName>
    </submittedName>
</protein>
<keyword evidence="2" id="KW-1185">Reference proteome</keyword>
<evidence type="ECO:0000313" key="2">
    <source>
        <dbReference type="Proteomes" id="UP000199393"/>
    </source>
</evidence>
<organism evidence="1 2">
    <name type="scientific">Micromonospora krabiensis</name>
    <dbReference type="NCBI Taxonomy" id="307121"/>
    <lineage>
        <taxon>Bacteria</taxon>
        <taxon>Bacillati</taxon>
        <taxon>Actinomycetota</taxon>
        <taxon>Actinomycetes</taxon>
        <taxon>Micromonosporales</taxon>
        <taxon>Micromonosporaceae</taxon>
        <taxon>Micromonospora</taxon>
    </lineage>
</organism>
<dbReference type="InterPro" id="IPR046026">
    <property type="entry name" value="DUF5984"/>
</dbReference>
<dbReference type="Pfam" id="PF19446">
    <property type="entry name" value="DUF5984"/>
    <property type="match status" value="1"/>
</dbReference>
<dbReference type="AlphaFoldDB" id="A0A1C3MWE1"/>
<name>A0A1C3MWE1_9ACTN</name>
<reference evidence="2" key="1">
    <citation type="submission" date="2016-06" db="EMBL/GenBank/DDBJ databases">
        <authorList>
            <person name="Varghese N."/>
        </authorList>
    </citation>
    <scope>NUCLEOTIDE SEQUENCE [LARGE SCALE GENOMIC DNA]</scope>
    <source>
        <strain evidence="2">DSM 45344</strain>
    </source>
</reference>
<gene>
    <name evidence="1" type="ORF">GA0070620_0067</name>
</gene>
<dbReference type="RefSeq" id="WP_197677509.1">
    <property type="nucleotide sequence ID" value="NZ_JBHRWG010000002.1"/>
</dbReference>
<sequence>MAEAANAPRIRFRFELRPLAQVHPWGRERRTLHWFGLTDGWYWIELNGHELLRYSDQTVRRRQTDGYEGMPYADYYVVRLWEDLLQLLPAVLEPVPTDLVPFVEADSTSWAERGEHEEDFTAEIWYGDRVLDVGYLRNAPVIRWWRTIINGADAVTVDWWNRRCEKDLDVTFADPVRGRLVLTTEELIDAVRDLDRDLMAAMHERITLLEERHVVLPDVELDLAALRAEHHDRATWLRHALDRRVQSDWTAIRAGAALLRRSS</sequence>
<proteinExistence type="predicted"/>
<accession>A0A1C3MWE1</accession>
<dbReference type="Proteomes" id="UP000199393">
    <property type="component" value="Chromosome I"/>
</dbReference>